<dbReference type="PANTHER" id="PTHR16058">
    <property type="entry name" value="DOUBLE ZINC RIBBON AND ANKYRIN REPEAT-CONTAINING PROTEIN 1"/>
    <property type="match status" value="1"/>
</dbReference>
<accession>A0AAQ4Q7J7</accession>
<dbReference type="Pfam" id="PF12796">
    <property type="entry name" value="Ank_2"/>
    <property type="match status" value="1"/>
</dbReference>
<keyword evidence="1" id="KW-0040">ANK repeat</keyword>
<name>A0AAQ4Q7J7_GASAC</name>
<reference evidence="4" key="3">
    <citation type="submission" date="2025-09" db="UniProtKB">
        <authorList>
            <consortium name="Ensembl"/>
        </authorList>
    </citation>
    <scope>IDENTIFICATION</scope>
</reference>
<feature type="compositionally biased region" description="Polar residues" evidence="2">
    <location>
        <begin position="64"/>
        <end position="73"/>
    </location>
</feature>
<dbReference type="SUPFAM" id="SSF48403">
    <property type="entry name" value="Ankyrin repeat"/>
    <property type="match status" value="1"/>
</dbReference>
<evidence type="ECO:0000256" key="3">
    <source>
        <dbReference type="SAM" id="Phobius"/>
    </source>
</evidence>
<dbReference type="AlphaFoldDB" id="A0AAQ4Q7J7"/>
<dbReference type="PROSITE" id="PS50297">
    <property type="entry name" value="ANK_REP_REGION"/>
    <property type="match status" value="1"/>
</dbReference>
<feature type="repeat" description="ANK" evidence="1">
    <location>
        <begin position="217"/>
        <end position="249"/>
    </location>
</feature>
<keyword evidence="3" id="KW-0472">Membrane</keyword>
<dbReference type="Proteomes" id="UP000007635">
    <property type="component" value="Chromosome IX"/>
</dbReference>
<dbReference type="SMART" id="SM00248">
    <property type="entry name" value="ANK"/>
    <property type="match status" value="1"/>
</dbReference>
<dbReference type="InterPro" id="IPR036770">
    <property type="entry name" value="Ankyrin_rpt-contain_sf"/>
</dbReference>
<evidence type="ECO:0000313" key="5">
    <source>
        <dbReference type="Proteomes" id="UP000007635"/>
    </source>
</evidence>
<reference evidence="4 5" key="1">
    <citation type="journal article" date="2021" name="G3 (Bethesda)">
        <title>Improved contiguity of the threespine stickleback genome using long-read sequencing.</title>
        <authorList>
            <person name="Nath S."/>
            <person name="Shaw D.E."/>
            <person name="White M.A."/>
        </authorList>
    </citation>
    <scope>NUCLEOTIDE SEQUENCE [LARGE SCALE GENOMIC DNA]</scope>
    <source>
        <strain evidence="4 5">Lake Benthic</strain>
    </source>
</reference>
<keyword evidence="5" id="KW-1185">Reference proteome</keyword>
<keyword evidence="3" id="KW-1133">Transmembrane helix</keyword>
<feature type="transmembrane region" description="Helical" evidence="3">
    <location>
        <begin position="283"/>
        <end position="305"/>
    </location>
</feature>
<evidence type="ECO:0000256" key="2">
    <source>
        <dbReference type="SAM" id="MobiDB-lite"/>
    </source>
</evidence>
<keyword evidence="3" id="KW-0812">Transmembrane</keyword>
<dbReference type="GeneTree" id="ENSGT00390000000549"/>
<proteinExistence type="predicted"/>
<dbReference type="Gene3D" id="1.25.40.20">
    <property type="entry name" value="Ankyrin repeat-containing domain"/>
    <property type="match status" value="1"/>
</dbReference>
<feature type="region of interest" description="Disordered" evidence="2">
    <location>
        <begin position="89"/>
        <end position="115"/>
    </location>
</feature>
<evidence type="ECO:0000256" key="1">
    <source>
        <dbReference type="PROSITE-ProRule" id="PRU00023"/>
    </source>
</evidence>
<feature type="region of interest" description="Disordered" evidence="2">
    <location>
        <begin position="37"/>
        <end position="73"/>
    </location>
</feature>
<evidence type="ECO:0000313" key="4">
    <source>
        <dbReference type="Ensembl" id="ENSGACP00000047174.1"/>
    </source>
</evidence>
<evidence type="ECO:0008006" key="6">
    <source>
        <dbReference type="Google" id="ProtNLM"/>
    </source>
</evidence>
<reference evidence="4" key="2">
    <citation type="submission" date="2025-08" db="UniProtKB">
        <authorList>
            <consortium name="Ensembl"/>
        </authorList>
    </citation>
    <scope>IDENTIFICATION</scope>
</reference>
<sequence>MCVSQVLRCVLCNSLVPVNTHTCLICEAAVHQQQPQSSGARQVCGSAPWRARRPSGPPPPPKVTTPSKDQSTQTVRFYYPSATELQRKETQRKLQLSKQHSARDQRPPLTSISPGRGFWRKQLDHLCAHLRSYAQNNAPFRTLLGEPRLGQMVSAAIQEDRYEVSLTFSFVSFTSDHVFGEDVQLLKELGPGPGRGRISIIQQLLDQGADPSCCDANGRHALAVAVVNGHHDVLPVLVQRGADVDQQSGELVNTALHEAAALGSEGLKAAEVLLRYETPGPPVPAIVLLLVLVLLVLLPLQVLLLNTISPAEVQRC</sequence>
<dbReference type="PROSITE" id="PS50088">
    <property type="entry name" value="ANK_REPEAT"/>
    <property type="match status" value="1"/>
</dbReference>
<dbReference type="InterPro" id="IPR002110">
    <property type="entry name" value="Ankyrin_rpt"/>
</dbReference>
<dbReference type="PANTHER" id="PTHR16058:SF4">
    <property type="entry name" value="DOUBLE ZINC RIBBON AND ANKYRIN REPEAT-CONTAINING PROTEIN 1"/>
    <property type="match status" value="1"/>
</dbReference>
<dbReference type="InterPro" id="IPR052481">
    <property type="entry name" value="DZAN1"/>
</dbReference>
<organism evidence="4 5">
    <name type="scientific">Gasterosteus aculeatus aculeatus</name>
    <name type="common">three-spined stickleback</name>
    <dbReference type="NCBI Taxonomy" id="481459"/>
    <lineage>
        <taxon>Eukaryota</taxon>
        <taxon>Metazoa</taxon>
        <taxon>Chordata</taxon>
        <taxon>Craniata</taxon>
        <taxon>Vertebrata</taxon>
        <taxon>Euteleostomi</taxon>
        <taxon>Actinopterygii</taxon>
        <taxon>Neopterygii</taxon>
        <taxon>Teleostei</taxon>
        <taxon>Neoteleostei</taxon>
        <taxon>Acanthomorphata</taxon>
        <taxon>Eupercaria</taxon>
        <taxon>Perciformes</taxon>
        <taxon>Cottioidei</taxon>
        <taxon>Gasterosteales</taxon>
        <taxon>Gasterosteidae</taxon>
        <taxon>Gasterosteus</taxon>
    </lineage>
</organism>
<protein>
    <recommendedName>
        <fullName evidence="6">Double zinc ribbon and ankyrin repeat domains 1</fullName>
    </recommendedName>
</protein>
<dbReference type="Ensembl" id="ENSGACT00000086094.1">
    <property type="protein sequence ID" value="ENSGACP00000047174.1"/>
    <property type="gene ID" value="ENSGACG00000035044.1"/>
</dbReference>